<feature type="transmembrane region" description="Helical" evidence="1">
    <location>
        <begin position="42"/>
        <end position="61"/>
    </location>
</feature>
<feature type="transmembrane region" description="Helical" evidence="1">
    <location>
        <begin position="67"/>
        <end position="86"/>
    </location>
</feature>
<gene>
    <name evidence="2" type="ordered locus">P9215_02621</name>
</gene>
<feature type="transmembrane region" description="Helical" evidence="1">
    <location>
        <begin position="12"/>
        <end position="30"/>
    </location>
</feature>
<evidence type="ECO:0000313" key="3">
    <source>
        <dbReference type="Proteomes" id="UP000002014"/>
    </source>
</evidence>
<evidence type="ECO:0000313" key="2">
    <source>
        <dbReference type="EMBL" id="ABV49879.1"/>
    </source>
</evidence>
<organism evidence="2 3">
    <name type="scientific">Prochlorococcus marinus (strain MIT 9215)</name>
    <dbReference type="NCBI Taxonomy" id="93060"/>
    <lineage>
        <taxon>Bacteria</taxon>
        <taxon>Bacillati</taxon>
        <taxon>Cyanobacteriota</taxon>
        <taxon>Cyanophyceae</taxon>
        <taxon>Synechococcales</taxon>
        <taxon>Prochlorococcaceae</taxon>
        <taxon>Prochlorococcus</taxon>
    </lineage>
</organism>
<keyword evidence="1" id="KW-0812">Transmembrane</keyword>
<reference evidence="2 3" key="1">
    <citation type="journal article" date="2007" name="PLoS Genet.">
        <title>Patterns and implications of gene gain and loss in the evolution of Prochlorococcus.</title>
        <authorList>
            <person name="Kettler G.C."/>
            <person name="Martiny A.C."/>
            <person name="Huang K."/>
            <person name="Zucker J."/>
            <person name="Coleman M.L."/>
            <person name="Rodrigue S."/>
            <person name="Chen F."/>
            <person name="Lapidus A."/>
            <person name="Ferriera S."/>
            <person name="Johnson J."/>
            <person name="Steglich C."/>
            <person name="Church G.M."/>
            <person name="Richardson P."/>
            <person name="Chisholm S.W."/>
        </authorList>
    </citation>
    <scope>NUCLEOTIDE SEQUENCE [LARGE SCALE GENOMIC DNA]</scope>
    <source>
        <strain evidence="2 3">MIT 9215</strain>
    </source>
</reference>
<evidence type="ECO:0000256" key="1">
    <source>
        <dbReference type="SAM" id="Phobius"/>
    </source>
</evidence>
<keyword evidence="1" id="KW-0472">Membrane</keyword>
<dbReference type="InterPro" id="IPR021515">
    <property type="entry name" value="DUF3177"/>
</dbReference>
<dbReference type="AlphaFoldDB" id="A8G2P8"/>
<dbReference type="HOGENOM" id="CLU_093159_0_0_3"/>
<keyword evidence="1" id="KW-1133">Transmembrane helix</keyword>
<protein>
    <recommendedName>
        <fullName evidence="4">DUF3177 domain-containing protein</fullName>
    </recommendedName>
</protein>
<dbReference type="KEGG" id="pmh:P9215_02621"/>
<dbReference type="RefSeq" id="WP_012007042.1">
    <property type="nucleotide sequence ID" value="NC_009840.1"/>
</dbReference>
<dbReference type="Pfam" id="PF11375">
    <property type="entry name" value="DUF3177"/>
    <property type="match status" value="1"/>
</dbReference>
<dbReference type="Proteomes" id="UP000002014">
    <property type="component" value="Chromosome"/>
</dbReference>
<evidence type="ECO:0008006" key="4">
    <source>
        <dbReference type="Google" id="ProtNLM"/>
    </source>
</evidence>
<dbReference type="EMBL" id="CP000825">
    <property type="protein sequence ID" value="ABV49879.1"/>
    <property type="molecule type" value="Genomic_DNA"/>
</dbReference>
<sequence>MNVFNQLSIWLSFQLSIICFIGVPITLSYWSIKKRNKAVNKLLSVYWKISLLFFISLLLLIGKFNYALVISNISTLLMTVSVWFWNDINDELREYDFSYLLTTTTKIWRWTVTFISLNFLIQSLQNFNCFSFINSEECSIWLQPSTNLYIFIKNLFNFFFGANFTQPIAKFLGLFSLLIYILGLIQWLIIKLPKNGRNSCFSENGRN</sequence>
<feature type="transmembrane region" description="Helical" evidence="1">
    <location>
        <begin position="107"/>
        <end position="125"/>
    </location>
</feature>
<name>A8G2P8_PROM2</name>
<dbReference type="eggNOG" id="ENOG502ZC57">
    <property type="taxonomic scope" value="Bacteria"/>
</dbReference>
<accession>A8G2P8</accession>
<dbReference type="OrthoDB" id="517164at2"/>
<feature type="transmembrane region" description="Helical" evidence="1">
    <location>
        <begin position="168"/>
        <end position="189"/>
    </location>
</feature>
<proteinExistence type="predicted"/>
<dbReference type="STRING" id="93060.P9215_02621"/>